<keyword evidence="3" id="KW-1185">Reference proteome</keyword>
<evidence type="ECO:0000313" key="3">
    <source>
        <dbReference type="Proteomes" id="UP000309584"/>
    </source>
</evidence>
<name>A0ABY2TNU1_9BACT</name>
<dbReference type="NCBIfam" id="TIGR02532">
    <property type="entry name" value="IV_pilin_GFxxxE"/>
    <property type="match status" value="1"/>
</dbReference>
<evidence type="ECO:0000313" key="2">
    <source>
        <dbReference type="EMBL" id="TKX34449.1"/>
    </source>
</evidence>
<keyword evidence="1" id="KW-0472">Membrane</keyword>
<gene>
    <name evidence="2" type="ORF">CQA75_02180</name>
</gene>
<protein>
    <recommendedName>
        <fullName evidence="4">Transformation system protein</fullName>
    </recommendedName>
</protein>
<organism evidence="2 3">
    <name type="scientific">Campylobacter taeniopygiae</name>
    <dbReference type="NCBI Taxonomy" id="2510188"/>
    <lineage>
        <taxon>Bacteria</taxon>
        <taxon>Pseudomonadati</taxon>
        <taxon>Campylobacterota</taxon>
        <taxon>Epsilonproteobacteria</taxon>
        <taxon>Campylobacterales</taxon>
        <taxon>Campylobacteraceae</taxon>
        <taxon>Campylobacter</taxon>
    </lineage>
</organism>
<keyword evidence="1" id="KW-0812">Transmembrane</keyword>
<keyword evidence="1" id="KW-1133">Transmembrane helix</keyword>
<evidence type="ECO:0008006" key="4">
    <source>
        <dbReference type="Google" id="ProtNLM"/>
    </source>
</evidence>
<dbReference type="InterPro" id="IPR012902">
    <property type="entry name" value="N_methyl_site"/>
</dbReference>
<reference evidence="2 3" key="1">
    <citation type="submission" date="2018-05" db="EMBL/GenBank/DDBJ databases">
        <title>Novel Campyloabacter and Helicobacter Species and Strains.</title>
        <authorList>
            <person name="Mannion A.J."/>
            <person name="Shen Z."/>
            <person name="Fox J.G."/>
        </authorList>
    </citation>
    <scope>NUCLEOTIDE SEQUENCE [LARGE SCALE GENOMIC DNA]</scope>
    <source>
        <strain evidence="3">MIT10-5678</strain>
    </source>
</reference>
<evidence type="ECO:0000256" key="1">
    <source>
        <dbReference type="SAM" id="Phobius"/>
    </source>
</evidence>
<dbReference type="Proteomes" id="UP000309584">
    <property type="component" value="Unassembled WGS sequence"/>
</dbReference>
<comment type="caution">
    <text evidence="2">The sequence shown here is derived from an EMBL/GenBank/DDBJ whole genome shotgun (WGS) entry which is preliminary data.</text>
</comment>
<accession>A0ABY2TNU1</accession>
<feature type="transmembrane region" description="Helical" evidence="1">
    <location>
        <begin position="6"/>
        <end position="29"/>
    </location>
</feature>
<sequence length="100" mass="12335">MKNAFSLLEIIISIIILSIIFISLSKLFFYFHQNEKKLDIFQKLYTLQNELYLNPKQKDITLHTQELKDLKFKEHYIENDLFKFKRLYIKDQNYTFYFLP</sequence>
<dbReference type="EMBL" id="NXLY01000003">
    <property type="protein sequence ID" value="TKX34449.1"/>
    <property type="molecule type" value="Genomic_DNA"/>
</dbReference>
<proteinExistence type="predicted"/>